<sequence length="81" mass="9472">MQRLGKKKAQPILLTNEHSAWLSLRYRLQEVLAKSPVLPQPMRPTILYASQGRRQTRKRSNFLALLSNAWKKQADVREFVL</sequence>
<organism evidence="1 2">
    <name type="scientific">Malassezia vespertilionis</name>
    <dbReference type="NCBI Taxonomy" id="2020962"/>
    <lineage>
        <taxon>Eukaryota</taxon>
        <taxon>Fungi</taxon>
        <taxon>Dikarya</taxon>
        <taxon>Basidiomycota</taxon>
        <taxon>Ustilaginomycotina</taxon>
        <taxon>Malasseziomycetes</taxon>
        <taxon>Malasseziales</taxon>
        <taxon>Malasseziaceae</taxon>
        <taxon>Malassezia</taxon>
    </lineage>
</organism>
<dbReference type="AlphaFoldDB" id="A0A2N1JHB7"/>
<reference evidence="1 2" key="1">
    <citation type="submission" date="2017-10" db="EMBL/GenBank/DDBJ databases">
        <title>A novel species of cold-tolerant Malassezia isolated from bats.</title>
        <authorList>
            <person name="Lorch J.M."/>
            <person name="Palmer J.M."/>
            <person name="Vanderwolf K.J."/>
            <person name="Schmidt K.Z."/>
            <person name="Verant M.L."/>
            <person name="Weller T.J."/>
            <person name="Blehert D.S."/>
        </authorList>
    </citation>
    <scope>NUCLEOTIDE SEQUENCE [LARGE SCALE GENOMIC DNA]</scope>
    <source>
        <strain evidence="1 2">NWHC:44797-103</strain>
    </source>
</reference>
<evidence type="ECO:0000313" key="2">
    <source>
        <dbReference type="Proteomes" id="UP000232875"/>
    </source>
</evidence>
<protein>
    <submittedName>
        <fullName evidence="1">Uncharacterized protein</fullName>
    </submittedName>
</protein>
<proteinExistence type="predicted"/>
<keyword evidence="2" id="KW-1185">Reference proteome</keyword>
<name>A0A2N1JHB7_9BASI</name>
<dbReference type="Proteomes" id="UP000232875">
    <property type="component" value="Unassembled WGS sequence"/>
</dbReference>
<evidence type="ECO:0000313" key="1">
    <source>
        <dbReference type="EMBL" id="PKI85928.1"/>
    </source>
</evidence>
<accession>A0A2N1JHB7</accession>
<dbReference type="EMBL" id="KZ454987">
    <property type="protein sequence ID" value="PKI85928.1"/>
    <property type="molecule type" value="Genomic_DNA"/>
</dbReference>
<gene>
    <name evidence="1" type="ORF">MVES_000349</name>
</gene>